<sequence length="320" mass="35228">MPKSTLAPGLAPSPTELMRSHGAANTTVLDRAWRQGDLVRVVPGVYAPTGGWEAMAPWDRYLARVHAVSLANPGFVFCGATAAALRGVFLGRQHDPVLILDPDRTSRVSGVVRVLTSADRRAIDEIDGIRLTSAADTAVDVARASSPGTGLAYVDALMRRTPRLSAAQLRAINESRLSSRNRRRARWALDRATGVPESVLESLSLAAMEFAGFELPETQVTFLIDGAEDRVDFFWRSRDLIGEADGTVKYTGELGDPTKAIVKEKRREARLLRRASRRIRWGWPELREVDPLIDILRTARVPRPLPADPFLLASLRDALH</sequence>
<evidence type="ECO:0008006" key="3">
    <source>
        <dbReference type="Google" id="ProtNLM"/>
    </source>
</evidence>
<dbReference type="STRING" id="582680.RS86_02150"/>
<evidence type="ECO:0000313" key="1">
    <source>
        <dbReference type="EMBL" id="KJL32975.1"/>
    </source>
</evidence>
<dbReference type="AlphaFoldDB" id="A0A0F0LL10"/>
<organism evidence="1 2">
    <name type="scientific">Microbacterium azadirachtae</name>
    <dbReference type="NCBI Taxonomy" id="582680"/>
    <lineage>
        <taxon>Bacteria</taxon>
        <taxon>Bacillati</taxon>
        <taxon>Actinomycetota</taxon>
        <taxon>Actinomycetes</taxon>
        <taxon>Micrococcales</taxon>
        <taxon>Microbacteriaceae</taxon>
        <taxon>Microbacterium</taxon>
    </lineage>
</organism>
<reference evidence="1 2" key="1">
    <citation type="submission" date="2015-02" db="EMBL/GenBank/DDBJ databases">
        <title>Draft genome sequences of ten Microbacterium spp. with emphasis on heavy metal contaminated environments.</title>
        <authorList>
            <person name="Corretto E."/>
        </authorList>
    </citation>
    <scope>NUCLEOTIDE SEQUENCE [LARGE SCALE GENOMIC DNA]</scope>
    <source>
        <strain evidence="1 2">ARN176</strain>
    </source>
</reference>
<dbReference type="RefSeq" id="WP_052680205.1">
    <property type="nucleotide sequence ID" value="NZ_JYIX01000035.1"/>
</dbReference>
<dbReference type="PATRIC" id="fig|582680.6.peg.2216"/>
<protein>
    <recommendedName>
        <fullName evidence="3">Transcriptional regulator, AbiEi antitoxin, Type IV TA system</fullName>
    </recommendedName>
</protein>
<dbReference type="EMBL" id="JYIX01000035">
    <property type="protein sequence ID" value="KJL32975.1"/>
    <property type="molecule type" value="Genomic_DNA"/>
</dbReference>
<name>A0A0F0LL10_9MICO</name>
<evidence type="ECO:0000313" key="2">
    <source>
        <dbReference type="Proteomes" id="UP000033740"/>
    </source>
</evidence>
<comment type="caution">
    <text evidence="1">The sequence shown here is derived from an EMBL/GenBank/DDBJ whole genome shotgun (WGS) entry which is preliminary data.</text>
</comment>
<keyword evidence="2" id="KW-1185">Reference proteome</keyword>
<dbReference type="Proteomes" id="UP000033740">
    <property type="component" value="Unassembled WGS sequence"/>
</dbReference>
<proteinExistence type="predicted"/>
<gene>
    <name evidence="1" type="ORF">RS86_02150</name>
</gene>
<accession>A0A0F0LL10</accession>